<evidence type="ECO:0000259" key="7">
    <source>
        <dbReference type="Pfam" id="PF02732"/>
    </source>
</evidence>
<dbReference type="InterPro" id="IPR011335">
    <property type="entry name" value="Restrct_endonuc-II-like"/>
</dbReference>
<keyword evidence="1" id="KW-0540">Nuclease</keyword>
<dbReference type="SUPFAM" id="SSF52980">
    <property type="entry name" value="Restriction endonuclease-like"/>
    <property type="match status" value="1"/>
</dbReference>
<dbReference type="PANTHER" id="PTHR10150:SF0">
    <property type="entry name" value="DNA REPAIR ENDONUCLEASE XPF"/>
    <property type="match status" value="1"/>
</dbReference>
<keyword evidence="3" id="KW-0227">DNA damage</keyword>
<feature type="domain" description="ERCC4" evidence="7">
    <location>
        <begin position="2"/>
        <end position="98"/>
    </location>
</feature>
<name>A0A133U6J9_9EURY</name>
<dbReference type="EMBL" id="LHXL01000022">
    <property type="protein sequence ID" value="KXA89819.1"/>
    <property type="molecule type" value="Genomic_DNA"/>
</dbReference>
<proteinExistence type="predicted"/>
<dbReference type="Gene3D" id="1.10.150.20">
    <property type="entry name" value="5' to 3' exonuclease, C-terminal subdomain"/>
    <property type="match status" value="1"/>
</dbReference>
<keyword evidence="4" id="KW-0378">Hydrolase</keyword>
<keyword evidence="9" id="KW-1185">Reference proteome</keyword>
<gene>
    <name evidence="8" type="ORF">AKJ62_02340</name>
</gene>
<evidence type="ECO:0000313" key="8">
    <source>
        <dbReference type="EMBL" id="KXA89819.1"/>
    </source>
</evidence>
<comment type="caution">
    <text evidence="8">The sequence shown here is derived from an EMBL/GenBank/DDBJ whole genome shotgun (WGS) entry which is preliminary data.</text>
</comment>
<evidence type="ECO:0000256" key="4">
    <source>
        <dbReference type="ARBA" id="ARBA00022801"/>
    </source>
</evidence>
<dbReference type="GO" id="GO:0000014">
    <property type="term" value="F:single-stranded DNA endodeoxyribonuclease activity"/>
    <property type="evidence" value="ECO:0007669"/>
    <property type="project" value="TreeGrafter"/>
</dbReference>
<keyword evidence="2" id="KW-0255">Endonuclease</keyword>
<dbReference type="GO" id="GO:1901255">
    <property type="term" value="P:nucleotide-excision repair involved in interstrand cross-link repair"/>
    <property type="evidence" value="ECO:0007669"/>
    <property type="project" value="TreeGrafter"/>
</dbReference>
<sequence length="190" mass="21426">MQQLDVGDFILSERVGVERKTVRDFLQSLIDGRLLDQAKNLAETFERPILILEGEGLYTERGIHPNAIRGALACITVDYHVSMISTSDEKETAKIIASIVRREQKEDKSEVPIRGERKSLTLSELQRFIVEGLPGISAVLAKRLLSYFGSVEEVMVASEEKLKEVHGIGQEKAKEIRRVLDARYVSEDEE</sequence>
<dbReference type="GO" id="GO:0000724">
    <property type="term" value="P:double-strand break repair via homologous recombination"/>
    <property type="evidence" value="ECO:0007669"/>
    <property type="project" value="TreeGrafter"/>
</dbReference>
<dbReference type="Gene3D" id="3.40.50.10130">
    <property type="match status" value="1"/>
</dbReference>
<dbReference type="Pfam" id="PF02732">
    <property type="entry name" value="ERCC4"/>
    <property type="match status" value="1"/>
</dbReference>
<keyword evidence="6" id="KW-0234">DNA repair</keyword>
<dbReference type="InterPro" id="IPR010994">
    <property type="entry name" value="RuvA_2-like"/>
</dbReference>
<evidence type="ECO:0000256" key="3">
    <source>
        <dbReference type="ARBA" id="ARBA00022763"/>
    </source>
</evidence>
<protein>
    <recommendedName>
        <fullName evidence="7">ERCC4 domain-containing protein</fullName>
    </recommendedName>
</protein>
<dbReference type="GO" id="GO:0003684">
    <property type="term" value="F:damaged DNA binding"/>
    <property type="evidence" value="ECO:0007669"/>
    <property type="project" value="TreeGrafter"/>
</dbReference>
<evidence type="ECO:0000313" key="9">
    <source>
        <dbReference type="Proteomes" id="UP000070589"/>
    </source>
</evidence>
<evidence type="ECO:0000256" key="1">
    <source>
        <dbReference type="ARBA" id="ARBA00022722"/>
    </source>
</evidence>
<dbReference type="Pfam" id="PF14520">
    <property type="entry name" value="HHH_5"/>
    <property type="match status" value="1"/>
</dbReference>
<evidence type="ECO:0000256" key="5">
    <source>
        <dbReference type="ARBA" id="ARBA00023125"/>
    </source>
</evidence>
<organism evidence="8 9">
    <name type="scientific">candidate division MSBL1 archaeon SCGC-AAA259D14</name>
    <dbReference type="NCBI Taxonomy" id="1698261"/>
    <lineage>
        <taxon>Archaea</taxon>
        <taxon>Methanobacteriati</taxon>
        <taxon>Methanobacteriota</taxon>
        <taxon>candidate division MSBL1</taxon>
    </lineage>
</organism>
<dbReference type="GO" id="GO:0003697">
    <property type="term" value="F:single-stranded DNA binding"/>
    <property type="evidence" value="ECO:0007669"/>
    <property type="project" value="TreeGrafter"/>
</dbReference>
<dbReference type="InterPro" id="IPR006166">
    <property type="entry name" value="ERCC4_domain"/>
</dbReference>
<evidence type="ECO:0000256" key="2">
    <source>
        <dbReference type="ARBA" id="ARBA00022759"/>
    </source>
</evidence>
<accession>A0A133U6J9</accession>
<dbReference type="Proteomes" id="UP000070589">
    <property type="component" value="Unassembled WGS sequence"/>
</dbReference>
<reference evidence="8 9" key="1">
    <citation type="journal article" date="2016" name="Sci. Rep.">
        <title>Metabolic traits of an uncultured archaeal lineage -MSBL1- from brine pools of the Red Sea.</title>
        <authorList>
            <person name="Mwirichia R."/>
            <person name="Alam I."/>
            <person name="Rashid M."/>
            <person name="Vinu M."/>
            <person name="Ba-Alawi W."/>
            <person name="Anthony Kamau A."/>
            <person name="Kamanda Ngugi D."/>
            <person name="Goker M."/>
            <person name="Klenk H.P."/>
            <person name="Bajic V."/>
            <person name="Stingl U."/>
        </authorList>
    </citation>
    <scope>NUCLEOTIDE SEQUENCE [LARGE SCALE GENOMIC DNA]</scope>
    <source>
        <strain evidence="8">SCGC-AAA259D14</strain>
    </source>
</reference>
<dbReference type="SUPFAM" id="SSF47781">
    <property type="entry name" value="RuvA domain 2-like"/>
    <property type="match status" value="1"/>
</dbReference>
<keyword evidence="5" id="KW-0238">DNA-binding</keyword>
<dbReference type="CDD" id="cd20075">
    <property type="entry name" value="XPF_nuclease_XPF_arch"/>
    <property type="match status" value="1"/>
</dbReference>
<dbReference type="PANTHER" id="PTHR10150">
    <property type="entry name" value="DNA REPAIR ENDONUCLEASE XPF"/>
    <property type="match status" value="1"/>
</dbReference>
<dbReference type="AlphaFoldDB" id="A0A133U6J9"/>
<evidence type="ECO:0000256" key="6">
    <source>
        <dbReference type="ARBA" id="ARBA00023204"/>
    </source>
</evidence>